<organism evidence="2 3">
    <name type="scientific">Planotetraspora thailandica</name>
    <dbReference type="NCBI Taxonomy" id="487172"/>
    <lineage>
        <taxon>Bacteria</taxon>
        <taxon>Bacillati</taxon>
        <taxon>Actinomycetota</taxon>
        <taxon>Actinomycetes</taxon>
        <taxon>Streptosporangiales</taxon>
        <taxon>Streptosporangiaceae</taxon>
        <taxon>Planotetraspora</taxon>
    </lineage>
</organism>
<evidence type="ECO:0000259" key="1">
    <source>
        <dbReference type="Pfam" id="PF25535"/>
    </source>
</evidence>
<sequence length="174" mass="19505">MFYEDLSRYGYTDDGDTFSEPNSLRFVCFQPPYERLNIGWLSGSEPWTSGPAPAGFVDKLLAVIEAQAVNQMLGLHDCDFCANPFDDKHPWYTPRPGNRCASSGTGEIRVPGTPGNAFAAPTLIGHYVADHGYLPPKVFIDAVLAFDPRTHRPARHPWLPFPWIPDDVEPEWIE</sequence>
<protein>
    <recommendedName>
        <fullName evidence="1">DUF7919 domain-containing protein</fullName>
    </recommendedName>
</protein>
<feature type="domain" description="DUF7919" evidence="1">
    <location>
        <begin position="1"/>
        <end position="144"/>
    </location>
</feature>
<name>A0A8J3UZ05_9ACTN</name>
<dbReference type="EMBL" id="BOOR01000018">
    <property type="protein sequence ID" value="GII54463.1"/>
    <property type="molecule type" value="Genomic_DNA"/>
</dbReference>
<dbReference type="Proteomes" id="UP000605992">
    <property type="component" value="Unassembled WGS sequence"/>
</dbReference>
<comment type="caution">
    <text evidence="2">The sequence shown here is derived from an EMBL/GenBank/DDBJ whole genome shotgun (WGS) entry which is preliminary data.</text>
</comment>
<dbReference type="RefSeq" id="WP_203944697.1">
    <property type="nucleotide sequence ID" value="NZ_BOOR01000018.1"/>
</dbReference>
<evidence type="ECO:0000313" key="2">
    <source>
        <dbReference type="EMBL" id="GII54463.1"/>
    </source>
</evidence>
<dbReference type="Pfam" id="PF25535">
    <property type="entry name" value="DUF7919"/>
    <property type="match status" value="1"/>
</dbReference>
<reference evidence="2" key="1">
    <citation type="submission" date="2021-01" db="EMBL/GenBank/DDBJ databases">
        <title>Whole genome shotgun sequence of Planotetraspora thailandica NBRC 104271.</title>
        <authorList>
            <person name="Komaki H."/>
            <person name="Tamura T."/>
        </authorList>
    </citation>
    <scope>NUCLEOTIDE SEQUENCE</scope>
    <source>
        <strain evidence="2">NBRC 104271</strain>
    </source>
</reference>
<dbReference type="AlphaFoldDB" id="A0A8J3UZ05"/>
<evidence type="ECO:0000313" key="3">
    <source>
        <dbReference type="Proteomes" id="UP000605992"/>
    </source>
</evidence>
<keyword evidence="3" id="KW-1185">Reference proteome</keyword>
<dbReference type="InterPro" id="IPR057679">
    <property type="entry name" value="DUF7919"/>
</dbReference>
<accession>A0A8J3UZ05</accession>
<proteinExistence type="predicted"/>
<gene>
    <name evidence="2" type="ORF">Pth03_28520</name>
</gene>